<feature type="compositionally biased region" description="Acidic residues" evidence="1">
    <location>
        <begin position="79"/>
        <end position="96"/>
    </location>
</feature>
<feature type="transmembrane region" description="Helical" evidence="2">
    <location>
        <begin position="122"/>
        <end position="145"/>
    </location>
</feature>
<dbReference type="EMBL" id="FQXS01000065">
    <property type="protein sequence ID" value="SHI15671.1"/>
    <property type="molecule type" value="Genomic_DNA"/>
</dbReference>
<keyword evidence="2" id="KW-0812">Transmembrane</keyword>
<proteinExistence type="predicted"/>
<sequence length="166" mass="19207">MEKSEKVDIRDALKTRRQCPKCNHIRGEKELAADYECPKCGIIYDKFVEPILEPELEIDPETIEGNDLAQEDRQRNDSNEEESESEDCGGDGSVEIEDDWIFDEDSLNEIRPRPWRRFFARYLDTVVIGFSLSYLLITAALLLSVNVHPDFTKRLVNITSVRLLIE</sequence>
<gene>
    <name evidence="3" type="ORF">SAMN02745124_04463</name>
</gene>
<keyword evidence="4" id="KW-1185">Reference proteome</keyword>
<name>A0A1M5YUH6_9BACT</name>
<evidence type="ECO:0000256" key="1">
    <source>
        <dbReference type="SAM" id="MobiDB-lite"/>
    </source>
</evidence>
<dbReference type="OrthoDB" id="5471651at2"/>
<evidence type="ECO:0000256" key="2">
    <source>
        <dbReference type="SAM" id="Phobius"/>
    </source>
</evidence>
<evidence type="ECO:0000313" key="4">
    <source>
        <dbReference type="Proteomes" id="UP000184139"/>
    </source>
</evidence>
<evidence type="ECO:0000313" key="3">
    <source>
        <dbReference type="EMBL" id="SHI15671.1"/>
    </source>
</evidence>
<keyword evidence="2" id="KW-1133">Transmembrane helix</keyword>
<organism evidence="3 4">
    <name type="scientific">Desulfofustis glycolicus DSM 9705</name>
    <dbReference type="NCBI Taxonomy" id="1121409"/>
    <lineage>
        <taxon>Bacteria</taxon>
        <taxon>Pseudomonadati</taxon>
        <taxon>Thermodesulfobacteriota</taxon>
        <taxon>Desulfobulbia</taxon>
        <taxon>Desulfobulbales</taxon>
        <taxon>Desulfocapsaceae</taxon>
        <taxon>Desulfofustis</taxon>
    </lineage>
</organism>
<feature type="region of interest" description="Disordered" evidence="1">
    <location>
        <begin position="59"/>
        <end position="96"/>
    </location>
</feature>
<accession>A0A1M5YUH6</accession>
<protein>
    <submittedName>
        <fullName evidence="3">Uncharacterized protein</fullName>
    </submittedName>
</protein>
<dbReference type="STRING" id="1121409.SAMN02745124_04463"/>
<dbReference type="Proteomes" id="UP000184139">
    <property type="component" value="Unassembled WGS sequence"/>
</dbReference>
<dbReference type="AlphaFoldDB" id="A0A1M5YUH6"/>
<reference evidence="3 4" key="1">
    <citation type="submission" date="2016-11" db="EMBL/GenBank/DDBJ databases">
        <authorList>
            <person name="Jaros S."/>
            <person name="Januszkiewicz K."/>
            <person name="Wedrychowicz H."/>
        </authorList>
    </citation>
    <scope>NUCLEOTIDE SEQUENCE [LARGE SCALE GENOMIC DNA]</scope>
    <source>
        <strain evidence="3 4">DSM 9705</strain>
    </source>
</reference>
<keyword evidence="2" id="KW-0472">Membrane</keyword>
<dbReference type="RefSeq" id="WP_143166137.1">
    <property type="nucleotide sequence ID" value="NZ_FQXS01000065.1"/>
</dbReference>